<dbReference type="Gene3D" id="3.40.250.10">
    <property type="entry name" value="Rhodanese-like domain"/>
    <property type="match status" value="1"/>
</dbReference>
<dbReference type="Gene3D" id="3.90.1010.20">
    <property type="match status" value="1"/>
</dbReference>
<dbReference type="InterPro" id="IPR036873">
    <property type="entry name" value="Rhodanese-like_dom_sf"/>
</dbReference>
<accession>A0A7L7KNW7</accession>
<dbReference type="SMART" id="SM00450">
    <property type="entry name" value="RHOD"/>
    <property type="match status" value="1"/>
</dbReference>
<feature type="chain" id="PRO_5029553011" description="Rhodanese domain-containing protein" evidence="1">
    <location>
        <begin position="22"/>
        <end position="441"/>
    </location>
</feature>
<dbReference type="InterPro" id="IPR001763">
    <property type="entry name" value="Rhodanese-like_dom"/>
</dbReference>
<evidence type="ECO:0000259" key="2">
    <source>
        <dbReference type="PROSITE" id="PS50206"/>
    </source>
</evidence>
<gene>
    <name evidence="3" type="ORF">G4Z02_01440</name>
</gene>
<dbReference type="SUPFAM" id="SSF52821">
    <property type="entry name" value="Rhodanese/Cell cycle control phosphatase"/>
    <property type="match status" value="1"/>
</dbReference>
<sequence length="441" mass="47986">MKKLLLVFAAFALTFALSACGEEGLPELPDEVTMDNIDDFLGRPDVQYVDVRDFDERMFSGYIQGFEVIPYFDYLKYEDILVDNGGWVYDAGEAKSETALEALFDDSKAIFIMCGSGTRAGYIKDALEAIGFDNVYNIGGYGSYDTTSDFNVAGDNSYVNVPLVKGGWDEGTYFGFDPVGLYMATVVINSQGGIQAVAFDALYGDSTKQIIGEGYDMGRFSDPYVANYWFTHADNLAAEVVASQGWSNITLDQMTLTEIEAEDSLPHHIIEFDGLAGVTVGAEGFVYAWNDAISQASDSDLGVVDTELTNEEWLLLHADWKAYGWTLSLDGDDHVFEFSGTDANQFWNNNAQYPIDPALDATATSVDVTLTAPEQGFMLKIEITGGANLEVPFTGTGAEQVVSIPLDGFTAEQIPQLNLIVLFATTVDGTGTITVHSVDVN</sequence>
<dbReference type="RefSeq" id="WP_258878074.1">
    <property type="nucleotide sequence ID" value="NZ_CP048914.1"/>
</dbReference>
<evidence type="ECO:0000313" key="4">
    <source>
        <dbReference type="Proteomes" id="UP000514720"/>
    </source>
</evidence>
<dbReference type="Pfam" id="PF00581">
    <property type="entry name" value="Rhodanese"/>
    <property type="match status" value="1"/>
</dbReference>
<name>A0A7L7KNW7_9MOLU</name>
<dbReference type="Proteomes" id="UP000514720">
    <property type="component" value="Chromosome"/>
</dbReference>
<dbReference type="KEGG" id="xcl:G4Z02_01440"/>
<keyword evidence="1" id="KW-0732">Signal</keyword>
<protein>
    <recommendedName>
        <fullName evidence="2">Rhodanese domain-containing protein</fullName>
    </recommendedName>
</protein>
<proteinExistence type="predicted"/>
<organism evidence="3 4">
    <name type="scientific">Candidatus Xianfuyuplasma coldseepsis</name>
    <dbReference type="NCBI Taxonomy" id="2782163"/>
    <lineage>
        <taxon>Bacteria</taxon>
        <taxon>Bacillati</taxon>
        <taxon>Mycoplasmatota</taxon>
        <taxon>Mollicutes</taxon>
        <taxon>Candidatus Izemoplasmatales</taxon>
        <taxon>Candidatus Izemoplasmataceae</taxon>
        <taxon>Candidatus Xianfuyuplasma</taxon>
    </lineage>
</organism>
<dbReference type="AlphaFoldDB" id="A0A7L7KNW7"/>
<evidence type="ECO:0000313" key="3">
    <source>
        <dbReference type="EMBL" id="QMS84461.1"/>
    </source>
</evidence>
<dbReference type="PROSITE" id="PS51257">
    <property type="entry name" value="PROKAR_LIPOPROTEIN"/>
    <property type="match status" value="1"/>
</dbReference>
<dbReference type="PROSITE" id="PS50206">
    <property type="entry name" value="RHODANESE_3"/>
    <property type="match status" value="1"/>
</dbReference>
<feature type="signal peptide" evidence="1">
    <location>
        <begin position="1"/>
        <end position="21"/>
    </location>
</feature>
<feature type="domain" description="Rhodanese" evidence="2">
    <location>
        <begin position="42"/>
        <end position="146"/>
    </location>
</feature>
<reference evidence="3 4" key="1">
    <citation type="submission" date="2020-02" db="EMBL/GenBank/DDBJ databases">
        <authorList>
            <person name="Zheng R.K."/>
            <person name="Sun C.M."/>
        </authorList>
    </citation>
    <scope>NUCLEOTIDE SEQUENCE [LARGE SCALE GENOMIC DNA]</scope>
    <source>
        <strain evidence="4">zrk13</strain>
    </source>
</reference>
<evidence type="ECO:0000256" key="1">
    <source>
        <dbReference type="SAM" id="SignalP"/>
    </source>
</evidence>
<dbReference type="EMBL" id="CP048914">
    <property type="protein sequence ID" value="QMS84461.1"/>
    <property type="molecule type" value="Genomic_DNA"/>
</dbReference>
<keyword evidence="4" id="KW-1185">Reference proteome</keyword>